<dbReference type="Gene3D" id="3.40.30.10">
    <property type="entry name" value="Glutaredoxin"/>
    <property type="match status" value="1"/>
</dbReference>
<evidence type="ECO:0000313" key="4">
    <source>
        <dbReference type="EMBL" id="CAE0611192.1"/>
    </source>
</evidence>
<organism evidence="4">
    <name type="scientific">Picocystis salinarum</name>
    <dbReference type="NCBI Taxonomy" id="88271"/>
    <lineage>
        <taxon>Eukaryota</taxon>
        <taxon>Viridiplantae</taxon>
        <taxon>Chlorophyta</taxon>
        <taxon>Picocystophyceae</taxon>
        <taxon>Picocystales</taxon>
        <taxon>Picocystaceae</taxon>
        <taxon>Picocystis</taxon>
    </lineage>
</organism>
<dbReference type="CDD" id="cd14951">
    <property type="entry name" value="NHL-2_like"/>
    <property type="match status" value="1"/>
</dbReference>
<dbReference type="InterPro" id="IPR012336">
    <property type="entry name" value="Thioredoxin-like_fold"/>
</dbReference>
<evidence type="ECO:0000256" key="2">
    <source>
        <dbReference type="PROSITE-ProRule" id="PRU00504"/>
    </source>
</evidence>
<dbReference type="SUPFAM" id="SSF101898">
    <property type="entry name" value="NHL repeat"/>
    <property type="match status" value="1"/>
</dbReference>
<gene>
    <name evidence="4" type="ORF">PSAL00342_LOCUS5027</name>
</gene>
<dbReference type="InterPro" id="IPR001258">
    <property type="entry name" value="NHL_repeat"/>
</dbReference>
<dbReference type="InterPro" id="IPR036249">
    <property type="entry name" value="Thioredoxin-like_sf"/>
</dbReference>
<feature type="domain" description="Thioredoxin" evidence="3">
    <location>
        <begin position="67"/>
        <end position="214"/>
    </location>
</feature>
<dbReference type="AlphaFoldDB" id="A0A7S3UFU5"/>
<evidence type="ECO:0000259" key="3">
    <source>
        <dbReference type="PROSITE" id="PS51352"/>
    </source>
</evidence>
<name>A0A7S3UFU5_9CHLO</name>
<evidence type="ECO:0000256" key="1">
    <source>
        <dbReference type="ARBA" id="ARBA00022737"/>
    </source>
</evidence>
<dbReference type="InterPro" id="IPR013766">
    <property type="entry name" value="Thioredoxin_domain"/>
</dbReference>
<dbReference type="InterPro" id="IPR011042">
    <property type="entry name" value="6-blade_b-propeller_TolB-like"/>
</dbReference>
<dbReference type="PANTHER" id="PTHR46388">
    <property type="entry name" value="NHL REPEAT-CONTAINING PROTEIN 2"/>
    <property type="match status" value="1"/>
</dbReference>
<dbReference type="EMBL" id="HBIS01005567">
    <property type="protein sequence ID" value="CAE0611192.1"/>
    <property type="molecule type" value="Transcribed_RNA"/>
</dbReference>
<sequence>MATRAQGPPATRTIKRDDAWTSATRRAALVGMVASASVVVRPSEGAGTGSESQVATFKRLIAQGEKNKNGLLVPDFKQGLDWMNVSRPLRLEKELRGRVVVLDFWTYCCINCMHILPDLAKLEEKYKDDPVTVVGVHSAKFDNEKDTEAIRQAVLRYGIQHPVVNDGAMTMWRELGVSSWPTLAVISPEGRLLTLIPGEGNRQDLDDIIAAALEYYGERGLLRGNPLPIALEADKPGQVLDSPFKYPGKIAVDAVGQRLFISDSSNHRIVVTNLQGQFVSQVGDGTPGFADGTISEAKFCRPQGVAFDSTKSVLYVADTENHALRQVDFSSGQVVTLAGDGTKGRDYLGGKKGRNQQLNSPWDVSIVESGSKLLVVMAGSHQIWTYNFADQVAQAFSGNGYERNNNGPTGKLSSWAQPSGIALSADEKIAYIADSESSSIRELDISTGGAKLLAGGDPFFSDNLFQFGDVDGNLDSVRLQHPLGICADADPNLLYIADSYNHKIKVLDLSSRSVQTLAGSGSAGLVDGKGQGARFSEPAGIVLGPGKRLYVADTNNNTIRVIDLGTGSVSTMDVSSVPKGRMEQEEAPQGEIGGAPPGAKVVRLSPVRSLSGELKLSIACPPGFHYTKGAKSQFEVAAEPTAQGFVASPQSGQLREGKESTIKYSLRDSRGGGNLLRINAKVYYCQEGDVCLFDLISFEIPIASDAAGAASIPITLEYTVHPRGERSSAALLF</sequence>
<keyword evidence="1" id="KW-0677">Repeat</keyword>
<reference evidence="4" key="1">
    <citation type="submission" date="2021-01" db="EMBL/GenBank/DDBJ databases">
        <authorList>
            <person name="Corre E."/>
            <person name="Pelletier E."/>
            <person name="Niang G."/>
            <person name="Scheremetjew M."/>
            <person name="Finn R."/>
            <person name="Kale V."/>
            <person name="Holt S."/>
            <person name="Cochrane G."/>
            <person name="Meng A."/>
            <person name="Brown T."/>
            <person name="Cohen L."/>
        </authorList>
    </citation>
    <scope>NUCLEOTIDE SEQUENCE</scope>
    <source>
        <strain evidence="4">CCMP1897</strain>
    </source>
</reference>
<proteinExistence type="predicted"/>
<accession>A0A7S3UFU5</accession>
<dbReference type="Pfam" id="PF13905">
    <property type="entry name" value="Thioredoxin_8"/>
    <property type="match status" value="1"/>
</dbReference>
<dbReference type="PANTHER" id="PTHR46388:SF2">
    <property type="entry name" value="NHL REPEAT-CONTAINING PROTEIN 2"/>
    <property type="match status" value="1"/>
</dbReference>
<dbReference type="Pfam" id="PF01436">
    <property type="entry name" value="NHL"/>
    <property type="match status" value="4"/>
</dbReference>
<dbReference type="SUPFAM" id="SSF52833">
    <property type="entry name" value="Thioredoxin-like"/>
    <property type="match status" value="1"/>
</dbReference>
<dbReference type="PROSITE" id="PS51125">
    <property type="entry name" value="NHL"/>
    <property type="match status" value="1"/>
</dbReference>
<dbReference type="FunFam" id="3.40.30.10:FF:000320">
    <property type="entry name" value="NHL repeat-containing protein 2"/>
    <property type="match status" value="1"/>
</dbReference>
<feature type="repeat" description="NHL" evidence="2">
    <location>
        <begin position="479"/>
        <end position="510"/>
    </location>
</feature>
<protein>
    <recommendedName>
        <fullName evidence="3">Thioredoxin domain-containing protein</fullName>
    </recommendedName>
</protein>
<dbReference type="PROSITE" id="PS51352">
    <property type="entry name" value="THIOREDOXIN_2"/>
    <property type="match status" value="1"/>
</dbReference>
<dbReference type="InterPro" id="IPR045302">
    <property type="entry name" value="NHL2_NHL_rpt_dom"/>
</dbReference>
<dbReference type="Gene3D" id="2.120.10.30">
    <property type="entry name" value="TolB, C-terminal domain"/>
    <property type="match status" value="3"/>
</dbReference>